<dbReference type="SMART" id="SM00278">
    <property type="entry name" value="HhH1"/>
    <property type="match status" value="1"/>
</dbReference>
<evidence type="ECO:0000256" key="1">
    <source>
        <dbReference type="SAM" id="Phobius"/>
    </source>
</evidence>
<feature type="transmembrane region" description="Helical" evidence="1">
    <location>
        <begin position="300"/>
        <end position="322"/>
    </location>
</feature>
<dbReference type="GO" id="GO:0006281">
    <property type="term" value="P:DNA repair"/>
    <property type="evidence" value="ECO:0007669"/>
    <property type="project" value="InterPro"/>
</dbReference>
<proteinExistence type="predicted"/>
<accession>A0A520S4Z3</accession>
<keyword evidence="1" id="KW-1133">Transmembrane helix</keyword>
<feature type="transmembrane region" description="Helical" evidence="1">
    <location>
        <begin position="215"/>
        <end position="234"/>
    </location>
</feature>
<reference evidence="3 4" key="1">
    <citation type="submission" date="2019-02" db="EMBL/GenBank/DDBJ databases">
        <title>Prokaryotic population dynamics and viral predation in marine succession experiment using metagenomics: the confinement effect.</title>
        <authorList>
            <person name="Haro-Moreno J.M."/>
            <person name="Rodriguez-Valera F."/>
            <person name="Lopez-Perez M."/>
        </authorList>
    </citation>
    <scope>NUCLEOTIDE SEQUENCE [LARGE SCALE GENOMIC DNA]</scope>
    <source>
        <strain evidence="3">MED-G157</strain>
    </source>
</reference>
<sequence length="323" mass="36438">MSYLPILINLATCEELQKIKGIGPKRAARIISYRNEISEISAPTELIAASGLSPLQVKELSKQIDWSPSQELVNYSSSTVIFTLLSSIVTIIFSFSHIMISPTTNTQYVLNLAIILVIFSACGNVIELFRGRKMPFWGLLALLLLMTGIFTLSILVLLPSTHELSPNIISSLKTALVLLVLLNFIVYLNIGPSLYLRYQLAKGASIRTLRIAETLYGYTYIFLAFISFYILIFLNSELWYEELFSLWISFTLVLNGFEMLKGTSPFLFNLSSMEANRMRFLLRQETPYERPFPKPDRTTIIGNFYIVLGGVILIATFATLLLI</sequence>
<dbReference type="Pfam" id="PF12836">
    <property type="entry name" value="HHH_3"/>
    <property type="match status" value="1"/>
</dbReference>
<gene>
    <name evidence="3" type="ORF">EVA68_01465</name>
</gene>
<feature type="domain" description="Helix-hairpin-helix DNA-binding motif class 1" evidence="2">
    <location>
        <begin position="14"/>
        <end position="33"/>
    </location>
</feature>
<dbReference type="Proteomes" id="UP000316199">
    <property type="component" value="Unassembled WGS sequence"/>
</dbReference>
<dbReference type="Gene3D" id="1.10.150.320">
    <property type="entry name" value="Photosystem II 12 kDa extrinsic protein"/>
    <property type="match status" value="1"/>
</dbReference>
<dbReference type="SUPFAM" id="SSF47781">
    <property type="entry name" value="RuvA domain 2-like"/>
    <property type="match status" value="1"/>
</dbReference>
<feature type="transmembrane region" description="Helical" evidence="1">
    <location>
        <begin position="176"/>
        <end position="195"/>
    </location>
</feature>
<dbReference type="EMBL" id="SHAG01000002">
    <property type="protein sequence ID" value="RZO77543.1"/>
    <property type="molecule type" value="Genomic_DNA"/>
</dbReference>
<evidence type="ECO:0000259" key="2">
    <source>
        <dbReference type="SMART" id="SM00278"/>
    </source>
</evidence>
<dbReference type="InterPro" id="IPR003583">
    <property type="entry name" value="Hlx-hairpin-Hlx_DNA-bd_motif"/>
</dbReference>
<evidence type="ECO:0000313" key="4">
    <source>
        <dbReference type="Proteomes" id="UP000316199"/>
    </source>
</evidence>
<feature type="transmembrane region" description="Helical" evidence="1">
    <location>
        <begin position="72"/>
        <end position="96"/>
    </location>
</feature>
<evidence type="ECO:0000313" key="3">
    <source>
        <dbReference type="EMBL" id="RZO77543.1"/>
    </source>
</evidence>
<feature type="transmembrane region" description="Helical" evidence="1">
    <location>
        <begin position="136"/>
        <end position="156"/>
    </location>
</feature>
<name>A0A520S4Z3_9GAMM</name>
<feature type="transmembrane region" description="Helical" evidence="1">
    <location>
        <begin position="108"/>
        <end position="129"/>
    </location>
</feature>
<organism evidence="3 4">
    <name type="scientific">OM182 bacterium</name>
    <dbReference type="NCBI Taxonomy" id="2510334"/>
    <lineage>
        <taxon>Bacteria</taxon>
        <taxon>Pseudomonadati</taxon>
        <taxon>Pseudomonadota</taxon>
        <taxon>Gammaproteobacteria</taxon>
        <taxon>OMG group</taxon>
        <taxon>OM182 clade</taxon>
    </lineage>
</organism>
<feature type="transmembrane region" description="Helical" evidence="1">
    <location>
        <begin position="246"/>
        <end position="270"/>
    </location>
</feature>
<dbReference type="GO" id="GO:0003677">
    <property type="term" value="F:DNA binding"/>
    <property type="evidence" value="ECO:0007669"/>
    <property type="project" value="InterPro"/>
</dbReference>
<dbReference type="InterPro" id="IPR010994">
    <property type="entry name" value="RuvA_2-like"/>
</dbReference>
<dbReference type="AlphaFoldDB" id="A0A520S4Z3"/>
<keyword evidence="1" id="KW-0472">Membrane</keyword>
<comment type="caution">
    <text evidence="3">The sequence shown here is derived from an EMBL/GenBank/DDBJ whole genome shotgun (WGS) entry which is preliminary data.</text>
</comment>
<protein>
    <recommendedName>
        <fullName evidence="2">Helix-hairpin-helix DNA-binding motif class 1 domain-containing protein</fullName>
    </recommendedName>
</protein>
<keyword evidence="1" id="KW-0812">Transmembrane</keyword>